<keyword evidence="1" id="KW-0472">Membrane</keyword>
<dbReference type="RefSeq" id="WP_131821779.1">
    <property type="nucleotide sequence ID" value="NZ_FNEJ01000003.1"/>
</dbReference>
<reference evidence="2 3" key="1">
    <citation type="submission" date="2016-10" db="EMBL/GenBank/DDBJ databases">
        <authorList>
            <person name="de Groot N.N."/>
        </authorList>
    </citation>
    <scope>NUCLEOTIDE SEQUENCE [LARGE SCALE GENOMIC DNA]</scope>
    <source>
        <strain evidence="2 3">DSM 26424</strain>
    </source>
</reference>
<dbReference type="AlphaFoldDB" id="A0A1G8JG93"/>
<proteinExistence type="predicted"/>
<evidence type="ECO:0000313" key="3">
    <source>
        <dbReference type="Proteomes" id="UP000199093"/>
    </source>
</evidence>
<dbReference type="EMBL" id="FNEJ01000003">
    <property type="protein sequence ID" value="SDI30299.1"/>
    <property type="molecule type" value="Genomic_DNA"/>
</dbReference>
<keyword evidence="1" id="KW-0812">Transmembrane</keyword>
<keyword evidence="3" id="KW-1185">Reference proteome</keyword>
<feature type="transmembrane region" description="Helical" evidence="1">
    <location>
        <begin position="54"/>
        <end position="74"/>
    </location>
</feature>
<gene>
    <name evidence="2" type="ORF">SAMN04487993_100353</name>
</gene>
<feature type="transmembrane region" description="Helical" evidence="1">
    <location>
        <begin position="20"/>
        <end position="42"/>
    </location>
</feature>
<sequence length="89" mass="9459">MSAETTFPVVPMPAQDSIIVLLRMIVLVAGVTLWAAALTIWLVPTSEGLPALQLVRLGLSLFLALTGTACLLGGRSQPQQGPQPRPLRE</sequence>
<dbReference type="STRING" id="555512.SAMN04487993_100353"/>
<evidence type="ECO:0000256" key="1">
    <source>
        <dbReference type="SAM" id="Phobius"/>
    </source>
</evidence>
<organism evidence="2 3">
    <name type="scientific">Salipiger marinus</name>
    <dbReference type="NCBI Taxonomy" id="555512"/>
    <lineage>
        <taxon>Bacteria</taxon>
        <taxon>Pseudomonadati</taxon>
        <taxon>Pseudomonadota</taxon>
        <taxon>Alphaproteobacteria</taxon>
        <taxon>Rhodobacterales</taxon>
        <taxon>Roseobacteraceae</taxon>
        <taxon>Salipiger</taxon>
    </lineage>
</organism>
<keyword evidence="1" id="KW-1133">Transmembrane helix</keyword>
<name>A0A1G8JG93_9RHOB</name>
<dbReference type="Proteomes" id="UP000199093">
    <property type="component" value="Unassembled WGS sequence"/>
</dbReference>
<accession>A0A1G8JG93</accession>
<evidence type="ECO:0000313" key="2">
    <source>
        <dbReference type="EMBL" id="SDI30299.1"/>
    </source>
</evidence>
<protein>
    <submittedName>
        <fullName evidence="2">Uncharacterized protein</fullName>
    </submittedName>
</protein>